<dbReference type="PANTHER" id="PTHR12039:SF0">
    <property type="entry name" value="NICOTINAMIDE-NUCLEOTIDE ADENYLYLTRANSFERASE"/>
    <property type="match status" value="1"/>
</dbReference>
<dbReference type="SUPFAM" id="SSF52374">
    <property type="entry name" value="Nucleotidylyl transferase"/>
    <property type="match status" value="1"/>
</dbReference>
<accession>A0AAN9J8R5</accession>
<dbReference type="Gene3D" id="3.40.50.620">
    <property type="entry name" value="HUPs"/>
    <property type="match status" value="1"/>
</dbReference>
<reference evidence="3 4" key="1">
    <citation type="submission" date="2024-01" db="EMBL/GenBank/DDBJ databases">
        <title>The genomes of 5 underutilized Papilionoideae crops provide insights into root nodulation and disease resistance.</title>
        <authorList>
            <person name="Yuan L."/>
        </authorList>
    </citation>
    <scope>NUCLEOTIDE SEQUENCE [LARGE SCALE GENOMIC DNA]</scope>
    <source>
        <strain evidence="3">LY-2023</strain>
        <tissue evidence="3">Leaf</tissue>
    </source>
</reference>
<sequence>MHLRMFELARDALNSEGYYVIGGYMSPVNDACKKKGLISTEHRLRLCNLAYKSLDFVMVDPWEANQSTYQCTLTVLSRVRNSIYETGLVSKGDVGDVLRELIVGDNLRPKEASNGDGVTESDGKDKEEGRGLVVRR</sequence>
<organism evidence="3 4">
    <name type="scientific">Clitoria ternatea</name>
    <name type="common">Butterfly pea</name>
    <dbReference type="NCBI Taxonomy" id="43366"/>
    <lineage>
        <taxon>Eukaryota</taxon>
        <taxon>Viridiplantae</taxon>
        <taxon>Streptophyta</taxon>
        <taxon>Embryophyta</taxon>
        <taxon>Tracheophyta</taxon>
        <taxon>Spermatophyta</taxon>
        <taxon>Magnoliopsida</taxon>
        <taxon>eudicotyledons</taxon>
        <taxon>Gunneridae</taxon>
        <taxon>Pentapetalae</taxon>
        <taxon>rosids</taxon>
        <taxon>fabids</taxon>
        <taxon>Fabales</taxon>
        <taxon>Fabaceae</taxon>
        <taxon>Papilionoideae</taxon>
        <taxon>50 kb inversion clade</taxon>
        <taxon>NPAAA clade</taxon>
        <taxon>indigoferoid/millettioid clade</taxon>
        <taxon>Phaseoleae</taxon>
        <taxon>Clitoria</taxon>
    </lineage>
</organism>
<dbReference type="InterPro" id="IPR004821">
    <property type="entry name" value="Cyt_trans-like"/>
</dbReference>
<evidence type="ECO:0000313" key="4">
    <source>
        <dbReference type="Proteomes" id="UP001359559"/>
    </source>
</evidence>
<dbReference type="GO" id="GO:0009435">
    <property type="term" value="P:NAD+ biosynthetic process"/>
    <property type="evidence" value="ECO:0007669"/>
    <property type="project" value="TreeGrafter"/>
</dbReference>
<comment type="caution">
    <text evidence="3">The sequence shown here is derived from an EMBL/GenBank/DDBJ whole genome shotgun (WGS) entry which is preliminary data.</text>
</comment>
<keyword evidence="4" id="KW-1185">Reference proteome</keyword>
<dbReference type="Pfam" id="PF01467">
    <property type="entry name" value="CTP_transf_like"/>
    <property type="match status" value="1"/>
</dbReference>
<dbReference type="EMBL" id="JAYKXN010000004">
    <property type="protein sequence ID" value="KAK7294405.1"/>
    <property type="molecule type" value="Genomic_DNA"/>
</dbReference>
<feature type="domain" description="Cytidyltransferase-like" evidence="2">
    <location>
        <begin position="2"/>
        <end position="67"/>
    </location>
</feature>
<evidence type="ECO:0000259" key="2">
    <source>
        <dbReference type="Pfam" id="PF01467"/>
    </source>
</evidence>
<feature type="compositionally biased region" description="Basic and acidic residues" evidence="1">
    <location>
        <begin position="121"/>
        <end position="130"/>
    </location>
</feature>
<dbReference type="PANTHER" id="PTHR12039">
    <property type="entry name" value="NICOTINAMIDE MONONUCLEOTIDE ADENYLYLTRANSFERASE"/>
    <property type="match status" value="1"/>
</dbReference>
<gene>
    <name evidence="3" type="ORF">RJT34_17294</name>
</gene>
<evidence type="ECO:0000256" key="1">
    <source>
        <dbReference type="SAM" id="MobiDB-lite"/>
    </source>
</evidence>
<dbReference type="GO" id="GO:0004515">
    <property type="term" value="F:nicotinate-nucleotide adenylyltransferase activity"/>
    <property type="evidence" value="ECO:0007669"/>
    <property type="project" value="TreeGrafter"/>
</dbReference>
<protein>
    <recommendedName>
        <fullName evidence="2">Cytidyltransferase-like domain-containing protein</fullName>
    </recommendedName>
</protein>
<evidence type="ECO:0000313" key="3">
    <source>
        <dbReference type="EMBL" id="KAK7294405.1"/>
    </source>
</evidence>
<dbReference type="InterPro" id="IPR014729">
    <property type="entry name" value="Rossmann-like_a/b/a_fold"/>
</dbReference>
<dbReference type="Proteomes" id="UP001359559">
    <property type="component" value="Unassembled WGS sequence"/>
</dbReference>
<proteinExistence type="predicted"/>
<dbReference type="InterPro" id="IPR051182">
    <property type="entry name" value="Euk_NMN_adenylyltrnsfrase"/>
</dbReference>
<feature type="region of interest" description="Disordered" evidence="1">
    <location>
        <begin position="108"/>
        <end position="136"/>
    </location>
</feature>
<dbReference type="AlphaFoldDB" id="A0AAN9J8R5"/>
<dbReference type="GO" id="GO:0000309">
    <property type="term" value="F:nicotinamide-nucleotide adenylyltransferase activity"/>
    <property type="evidence" value="ECO:0007669"/>
    <property type="project" value="TreeGrafter"/>
</dbReference>
<name>A0AAN9J8R5_CLITE</name>